<proteinExistence type="predicted"/>
<protein>
    <recommendedName>
        <fullName evidence="1">DUF5777 domain-containing protein</fullName>
    </recommendedName>
</protein>
<evidence type="ECO:0000313" key="3">
    <source>
        <dbReference type="Proteomes" id="UP000030185"/>
    </source>
</evidence>
<evidence type="ECO:0000259" key="1">
    <source>
        <dbReference type="Pfam" id="PF19089"/>
    </source>
</evidence>
<dbReference type="InterPro" id="IPR045916">
    <property type="entry name" value="DUF5777"/>
</dbReference>
<dbReference type="AlphaFoldDB" id="A0A098LFB4"/>
<keyword evidence="3" id="KW-1185">Reference proteome</keyword>
<feature type="domain" description="DUF5777" evidence="1">
    <location>
        <begin position="44"/>
        <end position="297"/>
    </location>
</feature>
<name>A0A098LFB4_9BACT</name>
<gene>
    <name evidence="2" type="ORF">MYP_2894</name>
</gene>
<dbReference type="Proteomes" id="UP000030185">
    <property type="component" value="Unassembled WGS sequence"/>
</dbReference>
<dbReference type="Pfam" id="PF19089">
    <property type="entry name" value="DUF5777"/>
    <property type="match status" value="1"/>
</dbReference>
<evidence type="ECO:0000313" key="2">
    <source>
        <dbReference type="EMBL" id="GAL85665.1"/>
    </source>
</evidence>
<dbReference type="EMBL" id="BBLT01000005">
    <property type="protein sequence ID" value="GAL85665.1"/>
    <property type="molecule type" value="Genomic_DNA"/>
</dbReference>
<reference evidence="2 3" key="1">
    <citation type="submission" date="2014-09" db="EMBL/GenBank/DDBJ databases">
        <title>Sporocytophaga myxococcoides PG-01 genome sequencing.</title>
        <authorList>
            <person name="Liu L."/>
            <person name="Gao P.J."/>
            <person name="Chen G.J."/>
            <person name="Wang L.S."/>
        </authorList>
    </citation>
    <scope>NUCLEOTIDE SEQUENCE [LARGE SCALE GENOMIC DNA]</scope>
    <source>
        <strain evidence="2 3">PG-01</strain>
    </source>
</reference>
<organism evidence="2 3">
    <name type="scientific">Sporocytophaga myxococcoides</name>
    <dbReference type="NCBI Taxonomy" id="153721"/>
    <lineage>
        <taxon>Bacteria</taxon>
        <taxon>Pseudomonadati</taxon>
        <taxon>Bacteroidota</taxon>
        <taxon>Cytophagia</taxon>
        <taxon>Cytophagales</taxon>
        <taxon>Cytophagaceae</taxon>
        <taxon>Sporocytophaga</taxon>
    </lineage>
</organism>
<sequence>MIMKKFVFVILILNISVKLLAQEDLLNSLENEQPQSKQLVFASFKGTRLINLHTIETLGKGSLDFRISHRFSDFSTGASNLWGLDGPATIRLGFDYSVSDRFTIGIGRSSYGKLADGFLKYRILRQTMDNSMPVSLTGLVTMNLSLGKDPNKTVLGVDKYEKFSSRIAYMYQLMIARKFNEKLTLQISPTLIHYNLVMNLNDKNDILALGISGRYKITRSISLTGEYIFRINNYTPDQSDLYHNSASIGMDLETGGHVFQVFVTNSFAINEVQFIPYTTSRWDKGQIRLGFNVSRVFAVSRSAKDQKDKIKGEKKW</sequence>
<comment type="caution">
    <text evidence="2">The sequence shown here is derived from an EMBL/GenBank/DDBJ whole genome shotgun (WGS) entry which is preliminary data.</text>
</comment>
<accession>A0A098LFB4</accession>
<dbReference type="eggNOG" id="COG3637">
    <property type="taxonomic scope" value="Bacteria"/>
</dbReference>
<dbReference type="STRING" id="153721.MYP_2894"/>